<dbReference type="GeneID" id="120028455"/>
<name>A0A8U0TVL3_SALNM</name>
<reference evidence="3" key="1">
    <citation type="submission" date="2025-08" db="UniProtKB">
        <authorList>
            <consortium name="RefSeq"/>
        </authorList>
    </citation>
    <scope>IDENTIFICATION</scope>
    <source>
        <tissue evidence="3">White muscle</tissue>
    </source>
</reference>
<dbReference type="InterPro" id="IPR038990">
    <property type="entry name" value="LBH_dom"/>
</dbReference>
<dbReference type="PANTHER" id="PTHR14987">
    <property type="entry name" value="PROTEIN LBH-RELATED"/>
    <property type="match status" value="1"/>
</dbReference>
<dbReference type="AlphaFoldDB" id="A0A8U0TVL3"/>
<dbReference type="PANTHER" id="PTHR14987:SF4">
    <property type="entry name" value="PROTEIN LBH-LIKE"/>
    <property type="match status" value="1"/>
</dbReference>
<evidence type="ECO:0000259" key="1">
    <source>
        <dbReference type="Pfam" id="PF15317"/>
    </source>
</evidence>
<dbReference type="InterPro" id="IPR042945">
    <property type="entry name" value="LBH_dom_prot"/>
</dbReference>
<dbReference type="GO" id="GO:0005634">
    <property type="term" value="C:nucleus"/>
    <property type="evidence" value="ECO:0007669"/>
    <property type="project" value="TreeGrafter"/>
</dbReference>
<sequence length="287" mass="31387">MVENVKEQQTVALKDAPVFSVALDEGVDVNDIPRLAVVGRYCDSEQVSPMLTHRRSDLTDHSLHPQNPPHVDPVTAHPGVTLETSCSPEGPAEGECCRSCTPPSAPAPRPPMPTMGVTTLEGVEVCQDGEDFCLTTEGGMEALGAQESSMGEMSPQRNNENRLPFQIFPEPVEVSLSPEGSPNHLQQFSPSEKERLPSIMVEPTDMSEVESGELRWPPEDMEFCSEEDDLFLEQCIPPANIADWGEEEEETSVVINHQQNTSLIDLQSDAFRDETPILPPSSSPALN</sequence>
<accession>A0A8U0TVL3</accession>
<dbReference type="Pfam" id="PF15317">
    <property type="entry name" value="Lbh"/>
    <property type="match status" value="1"/>
</dbReference>
<protein>
    <submittedName>
        <fullName evidence="3">Uncharacterized protein LOC120028455</fullName>
    </submittedName>
</protein>
<dbReference type="Proteomes" id="UP000808372">
    <property type="component" value="Chromosome 34"/>
</dbReference>
<keyword evidence="2" id="KW-1185">Reference proteome</keyword>
<dbReference type="RefSeq" id="XP_038829595.1">
    <property type="nucleotide sequence ID" value="XM_038973667.1"/>
</dbReference>
<evidence type="ECO:0000313" key="2">
    <source>
        <dbReference type="Proteomes" id="UP000808372"/>
    </source>
</evidence>
<feature type="domain" description="LBH" evidence="1">
    <location>
        <begin position="150"/>
        <end position="229"/>
    </location>
</feature>
<dbReference type="KEGG" id="snh:120028455"/>
<evidence type="ECO:0000313" key="3">
    <source>
        <dbReference type="RefSeq" id="XP_038829595.1"/>
    </source>
</evidence>
<proteinExistence type="predicted"/>
<organism evidence="2 3">
    <name type="scientific">Salvelinus namaycush</name>
    <name type="common">Lake trout</name>
    <name type="synonym">Salmo namaycush</name>
    <dbReference type="NCBI Taxonomy" id="8040"/>
    <lineage>
        <taxon>Eukaryota</taxon>
        <taxon>Metazoa</taxon>
        <taxon>Chordata</taxon>
        <taxon>Craniata</taxon>
        <taxon>Vertebrata</taxon>
        <taxon>Euteleostomi</taxon>
        <taxon>Actinopterygii</taxon>
        <taxon>Neopterygii</taxon>
        <taxon>Teleostei</taxon>
        <taxon>Protacanthopterygii</taxon>
        <taxon>Salmoniformes</taxon>
        <taxon>Salmonidae</taxon>
        <taxon>Salmoninae</taxon>
        <taxon>Salvelinus</taxon>
    </lineage>
</organism>
<gene>
    <name evidence="3" type="primary">LOC120028455</name>
</gene>
<dbReference type="GO" id="GO:0045893">
    <property type="term" value="P:positive regulation of DNA-templated transcription"/>
    <property type="evidence" value="ECO:0007669"/>
    <property type="project" value="TreeGrafter"/>
</dbReference>